<dbReference type="NCBIfam" id="NF002938">
    <property type="entry name" value="PRK03592.1"/>
    <property type="match status" value="1"/>
</dbReference>
<accession>A0A3B0SA95</accession>
<organism evidence="2">
    <name type="scientific">hydrothermal vent metagenome</name>
    <dbReference type="NCBI Taxonomy" id="652676"/>
    <lineage>
        <taxon>unclassified sequences</taxon>
        <taxon>metagenomes</taxon>
        <taxon>ecological metagenomes</taxon>
    </lineage>
</organism>
<dbReference type="SMR" id="A0A3B0SA95"/>
<feature type="domain" description="AB hydrolase-1" evidence="1">
    <location>
        <begin position="47"/>
        <end position="290"/>
    </location>
</feature>
<name>A0A3B0SA95_9ZZZZ</name>
<dbReference type="AlphaFoldDB" id="A0A3B0SA95"/>
<evidence type="ECO:0000259" key="1">
    <source>
        <dbReference type="Pfam" id="PF00561"/>
    </source>
</evidence>
<dbReference type="InterPro" id="IPR000639">
    <property type="entry name" value="Epox_hydrolase-like"/>
</dbReference>
<dbReference type="PRINTS" id="PR00412">
    <property type="entry name" value="EPOXHYDRLASE"/>
</dbReference>
<dbReference type="Pfam" id="PF00561">
    <property type="entry name" value="Abhydrolase_1"/>
    <property type="match status" value="1"/>
</dbReference>
<protein>
    <recommendedName>
        <fullName evidence="1">AB hydrolase-1 domain-containing protein</fullName>
    </recommendedName>
</protein>
<reference evidence="2" key="1">
    <citation type="submission" date="2018-06" db="EMBL/GenBank/DDBJ databases">
        <authorList>
            <person name="Zhirakovskaya E."/>
        </authorList>
    </citation>
    <scope>NUCLEOTIDE SEQUENCE</scope>
</reference>
<dbReference type="InterPro" id="IPR050266">
    <property type="entry name" value="AB_hydrolase_sf"/>
</dbReference>
<dbReference type="PRINTS" id="PR00111">
    <property type="entry name" value="ABHYDROLASE"/>
</dbReference>
<dbReference type="InterPro" id="IPR029058">
    <property type="entry name" value="AB_hydrolase_fold"/>
</dbReference>
<dbReference type="Gene3D" id="3.40.50.1820">
    <property type="entry name" value="alpha/beta hydrolase"/>
    <property type="match status" value="1"/>
</dbReference>
<evidence type="ECO:0000313" key="2">
    <source>
        <dbReference type="EMBL" id="VAV99681.1"/>
    </source>
</evidence>
<gene>
    <name evidence="2" type="ORF">MNBD_ALPHA02-21</name>
</gene>
<dbReference type="EMBL" id="UOED01000136">
    <property type="protein sequence ID" value="VAV99681.1"/>
    <property type="molecule type" value="Genomic_DNA"/>
</dbReference>
<dbReference type="GO" id="GO:0016020">
    <property type="term" value="C:membrane"/>
    <property type="evidence" value="ECO:0007669"/>
    <property type="project" value="TreeGrafter"/>
</dbReference>
<proteinExistence type="predicted"/>
<dbReference type="GO" id="GO:0003824">
    <property type="term" value="F:catalytic activity"/>
    <property type="evidence" value="ECO:0007669"/>
    <property type="project" value="InterPro"/>
</dbReference>
<sequence length="308" mass="35032">MAQDHGPRRERPAPPSATISAEFPFESHYVEVLGSKMHYVDEGEGDPILFLHGNPTSSYLWRNVIPHLKGSGRLIAPDLIGMGKSDKPDIPYRFEDHARYLDAFIKKLGLKNITLVIHDWGSGLGFHYAARHPDNVVGIAFMEALVPFPAQFERTPTGLFAMLRDPVKGPEMVIEKNAFVEMILPMAVMRKLTEEEMTAYRAPFLTKESRKVELVWPLEIPYKDGPADVTKLMKEYIAWFESSKIPKLLIYGDPGAIISPKNVEGMIERFPNLETHFVGVASHFLQEDHPHNIGRAIWDWHRREIKGK</sequence>
<dbReference type="InterPro" id="IPR000073">
    <property type="entry name" value="AB_hydrolase_1"/>
</dbReference>
<dbReference type="PANTHER" id="PTHR43798">
    <property type="entry name" value="MONOACYLGLYCEROL LIPASE"/>
    <property type="match status" value="1"/>
</dbReference>
<dbReference type="SUPFAM" id="SSF53474">
    <property type="entry name" value="alpha/beta-Hydrolases"/>
    <property type="match status" value="1"/>
</dbReference>
<dbReference type="PANTHER" id="PTHR43798:SF33">
    <property type="entry name" value="HYDROLASE, PUTATIVE (AFU_ORTHOLOGUE AFUA_2G14860)-RELATED"/>
    <property type="match status" value="1"/>
</dbReference>